<organism evidence="1">
    <name type="scientific">Xanthomonas arboricola pv. pruni</name>
    <dbReference type="NCBI Taxonomy" id="69929"/>
    <lineage>
        <taxon>Bacteria</taxon>
        <taxon>Pseudomonadati</taxon>
        <taxon>Pseudomonadota</taxon>
        <taxon>Gammaproteobacteria</taxon>
        <taxon>Lysobacterales</taxon>
        <taxon>Lysobacteraceae</taxon>
        <taxon>Xanthomonas</taxon>
    </lineage>
</organism>
<accession>A0AAP4K9X0</accession>
<gene>
    <name evidence="1" type="ORF">QSH54_11395</name>
</gene>
<evidence type="ECO:0000313" key="1">
    <source>
        <dbReference type="EMBL" id="MDN0287243.1"/>
    </source>
</evidence>
<proteinExistence type="predicted"/>
<comment type="caution">
    <text evidence="1">The sequence shown here is derived from an EMBL/GenBank/DDBJ whole genome shotgun (WGS) entry which is preliminary data.</text>
</comment>
<protein>
    <submittedName>
        <fullName evidence="1">Uncharacterized protein</fullName>
    </submittedName>
</protein>
<dbReference type="RefSeq" id="WP_223571116.1">
    <property type="nucleotide sequence ID" value="NZ_CP076701.1"/>
</dbReference>
<name>A0AAP4K9X0_9XANT</name>
<dbReference type="EMBL" id="JASVYU010000012">
    <property type="protein sequence ID" value="MDN0287243.1"/>
    <property type="molecule type" value="Genomic_DNA"/>
</dbReference>
<sequence length="198" mass="21176">MHCVAVFSLGAARARCSRAAYVLEKTPACVSHVGWRDGPTGTGYARGIHAGTLRRTGMLRLVCLAVLVCVSLPLAAQQKTQPTVLFPSGNYAPQSTAPVPFAEKKPLKPSDTATRFNGPSAMERCIAQCNRRAAQCAADRPSESSCRMAVAPRGKSCDAIQNPAQRANCMAQVFDCTQQSDVNRCEPRKLACLCSCTN</sequence>
<reference evidence="1" key="1">
    <citation type="submission" date="2023-06" db="EMBL/GenBank/DDBJ databases">
        <title>Genome sequences of Xanthomonas arboricola from Serbia and Montenegro.</title>
        <authorList>
            <person name="Ilicic R."/>
            <person name="Jelusic A."/>
            <person name="Harrison J."/>
            <person name="Greer S."/>
            <person name="Grant M."/>
            <person name="Vicente J."/>
            <person name="Popovic Milovanovic T."/>
            <person name="Studholme D.J."/>
        </authorList>
    </citation>
    <scope>NUCLEOTIDE SEQUENCE</scope>
    <source>
        <strain evidence="1">Xp320</strain>
    </source>
</reference>
<dbReference type="AlphaFoldDB" id="A0AAP4K9X0"/>